<proteinExistence type="predicted"/>
<accession>A0A0M3JGD2</accession>
<feature type="coiled-coil region" evidence="1">
    <location>
        <begin position="6"/>
        <end position="86"/>
    </location>
</feature>
<evidence type="ECO:0000313" key="2">
    <source>
        <dbReference type="WBParaSite" id="ASIM_0000668701-mRNA-1"/>
    </source>
</evidence>
<evidence type="ECO:0000256" key="1">
    <source>
        <dbReference type="SAM" id="Coils"/>
    </source>
</evidence>
<protein>
    <submittedName>
        <fullName evidence="2">Tropomyosin</fullName>
    </submittedName>
</protein>
<reference evidence="2" key="1">
    <citation type="submission" date="2017-02" db="UniProtKB">
        <authorList>
            <consortium name="WormBaseParasite"/>
        </authorList>
    </citation>
    <scope>IDENTIFICATION</scope>
</reference>
<keyword evidence="1" id="KW-0175">Coiled coil</keyword>
<organism evidence="2">
    <name type="scientific">Anisakis simplex</name>
    <name type="common">Herring worm</name>
    <dbReference type="NCBI Taxonomy" id="6269"/>
    <lineage>
        <taxon>Eukaryota</taxon>
        <taxon>Metazoa</taxon>
        <taxon>Ecdysozoa</taxon>
        <taxon>Nematoda</taxon>
        <taxon>Chromadorea</taxon>
        <taxon>Rhabditida</taxon>
        <taxon>Spirurina</taxon>
        <taxon>Ascaridomorpha</taxon>
        <taxon>Ascaridoidea</taxon>
        <taxon>Anisakidae</taxon>
        <taxon>Anisakis</taxon>
        <taxon>Anisakis simplex complex</taxon>
    </lineage>
</organism>
<dbReference type="AlphaFoldDB" id="A0A0M3JGD2"/>
<dbReference type="WBParaSite" id="ASIM_0000668701-mRNA-1">
    <property type="protein sequence ID" value="ASIM_0000668701-mRNA-1"/>
    <property type="gene ID" value="ASIM_0000668701"/>
</dbReference>
<sequence>LVTKHRNELDDERDQHAREIEALKAAEEELLAKIATLEKKLIDALDRQKTLEKEVEDWEQKYEATIRELQKVRDELEMVRLDAEKVFECIR</sequence>
<name>A0A0M3JGD2_ANISI</name>